<gene>
    <name evidence="2" type="ORF">JF922_01895</name>
</gene>
<dbReference type="Gene3D" id="3.90.1640.20">
    <property type="entry name" value="TON_0340"/>
    <property type="match status" value="1"/>
</dbReference>
<name>A0A934NBZ1_9BACT</name>
<sequence length="299" mass="30691">MEPAPFETLDRLSCLELRSHGLPSGVVPRLYALARRGDPLCLQAAAALAADSARRVAFFTGIVHEKQPRGELDGPIGCAVLAAALTRLEREAFVFAPADVVPVLAAVRDVCGGGFAVMPDTEADPAAFDAAVSIERLGRNRKGVHHSIFGVPRDQSPVADDFFETLDESGRLTIGIGDGGNEIGFGSIFSAARRVVPRGRACGCPCGGGIVTTTRARYLLVASVSNFGAYAVSAALALLTGTPELAPRPQTVVGAMAAAVEAGGIDGGSMIPGRVADDGIAADAVAAVVTLMRATVENA</sequence>
<comment type="caution">
    <text evidence="2">The sequence shown here is derived from an EMBL/GenBank/DDBJ whole genome shotgun (WGS) entry which is preliminary data.</text>
</comment>
<protein>
    <submittedName>
        <fullName evidence="2">DUF4392 domain-containing protein</fullName>
    </submittedName>
</protein>
<feature type="domain" description="D-glutamate cyclase-like C-terminal" evidence="1">
    <location>
        <begin position="45"/>
        <end position="290"/>
    </location>
</feature>
<dbReference type="PANTHER" id="PTHR32022">
    <property type="entry name" value="D-GLUTAMATE CYCLASE, MITOCHONDRIAL"/>
    <property type="match status" value="1"/>
</dbReference>
<dbReference type="InterPro" id="IPR025504">
    <property type="entry name" value="GLUCM_C"/>
</dbReference>
<evidence type="ECO:0000259" key="1">
    <source>
        <dbReference type="Pfam" id="PF14336"/>
    </source>
</evidence>
<evidence type="ECO:0000313" key="2">
    <source>
        <dbReference type="EMBL" id="MBJ7596827.1"/>
    </source>
</evidence>
<dbReference type="Pfam" id="PF14336">
    <property type="entry name" value="GLUCM-like_C"/>
    <property type="match status" value="1"/>
</dbReference>
<dbReference type="PANTHER" id="PTHR32022:SF10">
    <property type="entry name" value="D-GLUTAMATE CYCLASE, MITOCHONDRIAL"/>
    <property type="match status" value="1"/>
</dbReference>
<keyword evidence="3" id="KW-1185">Reference proteome</keyword>
<accession>A0A934NBZ1</accession>
<proteinExistence type="predicted"/>
<reference evidence="2" key="1">
    <citation type="submission" date="2020-10" db="EMBL/GenBank/DDBJ databases">
        <title>Ca. Dormibacterota MAGs.</title>
        <authorList>
            <person name="Montgomery K."/>
        </authorList>
    </citation>
    <scope>NUCLEOTIDE SEQUENCE [LARGE SCALE GENOMIC DNA]</scope>
    <source>
        <strain evidence="2">SC8812_S17_10</strain>
    </source>
</reference>
<dbReference type="EMBL" id="JAEKNR010000024">
    <property type="protein sequence ID" value="MBJ7596827.1"/>
    <property type="molecule type" value="Genomic_DNA"/>
</dbReference>
<organism evidence="2 3">
    <name type="scientific">Candidatus Nephthysia bennettiae</name>
    <dbReference type="NCBI Taxonomy" id="3127016"/>
    <lineage>
        <taxon>Bacteria</taxon>
        <taxon>Bacillati</taxon>
        <taxon>Candidatus Dormiibacterota</taxon>
        <taxon>Candidatus Dormibacteria</taxon>
        <taxon>Candidatus Dormibacterales</taxon>
        <taxon>Candidatus Dormibacteraceae</taxon>
        <taxon>Candidatus Nephthysia</taxon>
    </lineage>
</organism>
<dbReference type="Proteomes" id="UP000612893">
    <property type="component" value="Unassembled WGS sequence"/>
</dbReference>
<evidence type="ECO:0000313" key="3">
    <source>
        <dbReference type="Proteomes" id="UP000612893"/>
    </source>
</evidence>
<dbReference type="AlphaFoldDB" id="A0A934NBZ1"/>